<proteinExistence type="inferred from homology"/>
<reference evidence="4" key="2">
    <citation type="journal article" date="2021" name="PeerJ">
        <title>Extensive microbial diversity within the chicken gut microbiome revealed by metagenomics and culture.</title>
        <authorList>
            <person name="Gilroy R."/>
            <person name="Ravi A."/>
            <person name="Getino M."/>
            <person name="Pursley I."/>
            <person name="Horton D.L."/>
            <person name="Alikhan N.F."/>
            <person name="Baker D."/>
            <person name="Gharbi K."/>
            <person name="Hall N."/>
            <person name="Watson M."/>
            <person name="Adriaenssens E.M."/>
            <person name="Foster-Nyarko E."/>
            <person name="Jarju S."/>
            <person name="Secka A."/>
            <person name="Antonio M."/>
            <person name="Oren A."/>
            <person name="Chaudhuri R.R."/>
            <person name="La Ragione R."/>
            <person name="Hildebrand F."/>
            <person name="Pallen M.J."/>
        </authorList>
    </citation>
    <scope>NUCLEOTIDE SEQUENCE</scope>
    <source>
        <strain evidence="4">ChiW17-6978</strain>
    </source>
</reference>
<evidence type="ECO:0000256" key="1">
    <source>
        <dbReference type="ARBA" id="ARBA00023125"/>
    </source>
</evidence>
<feature type="coiled-coil region" evidence="3">
    <location>
        <begin position="2"/>
        <end position="29"/>
    </location>
</feature>
<keyword evidence="3" id="KW-0175">Coiled coil</keyword>
<evidence type="ECO:0000313" key="5">
    <source>
        <dbReference type="Proteomes" id="UP000886758"/>
    </source>
</evidence>
<comment type="subcellular location">
    <subcellularLocation>
        <location evidence="2">Cytoplasm</location>
        <location evidence="2">Nucleoid</location>
    </subcellularLocation>
</comment>
<dbReference type="AlphaFoldDB" id="A0A9D1GQM8"/>
<comment type="caution">
    <text evidence="4">The sequence shown here is derived from an EMBL/GenBank/DDBJ whole genome shotgun (WGS) entry which is preliminary data.</text>
</comment>
<keyword evidence="1 2" id="KW-0238">DNA-binding</keyword>
<dbReference type="GO" id="GO:0003677">
    <property type="term" value="F:DNA binding"/>
    <property type="evidence" value="ECO:0007669"/>
    <property type="project" value="UniProtKB-UniRule"/>
</dbReference>
<dbReference type="InterPro" id="IPR004401">
    <property type="entry name" value="YbaB/EbfC"/>
</dbReference>
<dbReference type="GO" id="GO:0043590">
    <property type="term" value="C:bacterial nucleoid"/>
    <property type="evidence" value="ECO:0007669"/>
    <property type="project" value="UniProtKB-UniRule"/>
</dbReference>
<dbReference type="Pfam" id="PF02575">
    <property type="entry name" value="YbaB_DNA_bd"/>
    <property type="match status" value="1"/>
</dbReference>
<name>A0A9D1GQM8_9MOLU</name>
<comment type="similarity">
    <text evidence="2">Belongs to the YbaB/EbfC family.</text>
</comment>
<dbReference type="InterPro" id="IPR036894">
    <property type="entry name" value="YbaB-like_sf"/>
</dbReference>
<evidence type="ECO:0000256" key="2">
    <source>
        <dbReference type="HAMAP-Rule" id="MF_00274"/>
    </source>
</evidence>
<comment type="function">
    <text evidence="2">Binds to DNA and alters its conformation. May be involved in regulation of gene expression, nucleoid organization and DNA protection.</text>
</comment>
<dbReference type="Proteomes" id="UP000886758">
    <property type="component" value="Unassembled WGS sequence"/>
</dbReference>
<dbReference type="HAMAP" id="MF_00274">
    <property type="entry name" value="DNA_YbaB_EbfC"/>
    <property type="match status" value="1"/>
</dbReference>
<sequence length="99" mass="10843">MNQQAMMRLKKMQKQMMEAQEKLEQTVYSGTAGGGMVCVRMKGNHEMVSVTIDPDAIESKEDIELLQDTIVAAVNDATKKIEEESQKALGAFGGGFGLF</sequence>
<keyword evidence="2" id="KW-0963">Cytoplasm</keyword>
<protein>
    <recommendedName>
        <fullName evidence="2">Nucleoid-associated protein IAD46_03695</fullName>
    </recommendedName>
</protein>
<comment type="subunit">
    <text evidence="2">Homodimer.</text>
</comment>
<dbReference type="PANTHER" id="PTHR33449:SF1">
    <property type="entry name" value="NUCLEOID-ASSOCIATED PROTEIN YBAB"/>
    <property type="match status" value="1"/>
</dbReference>
<dbReference type="NCBIfam" id="TIGR00103">
    <property type="entry name" value="DNA_YbaB_EbfC"/>
    <property type="match status" value="1"/>
</dbReference>
<dbReference type="PANTHER" id="PTHR33449">
    <property type="entry name" value="NUCLEOID-ASSOCIATED PROTEIN YBAB"/>
    <property type="match status" value="1"/>
</dbReference>
<dbReference type="EMBL" id="DVLF01000112">
    <property type="protein sequence ID" value="HIT50112.1"/>
    <property type="molecule type" value="Genomic_DNA"/>
</dbReference>
<dbReference type="GO" id="GO:0005829">
    <property type="term" value="C:cytosol"/>
    <property type="evidence" value="ECO:0007669"/>
    <property type="project" value="TreeGrafter"/>
</dbReference>
<accession>A0A9D1GQM8</accession>
<organism evidence="4 5">
    <name type="scientific">Candidatus Pelethenecus faecipullorum</name>
    <dbReference type="NCBI Taxonomy" id="2840900"/>
    <lineage>
        <taxon>Bacteria</taxon>
        <taxon>Bacillati</taxon>
        <taxon>Mycoplasmatota</taxon>
        <taxon>Mollicutes</taxon>
        <taxon>Candidatus Pelethenecus</taxon>
    </lineage>
</organism>
<dbReference type="PIRSF" id="PIRSF004555">
    <property type="entry name" value="UCP004555"/>
    <property type="match status" value="1"/>
</dbReference>
<gene>
    <name evidence="4" type="ORF">IAD46_03695</name>
</gene>
<evidence type="ECO:0000256" key="3">
    <source>
        <dbReference type="SAM" id="Coils"/>
    </source>
</evidence>
<dbReference type="Gene3D" id="3.30.1310.10">
    <property type="entry name" value="Nucleoid-associated protein YbaB-like domain"/>
    <property type="match status" value="1"/>
</dbReference>
<evidence type="ECO:0000313" key="4">
    <source>
        <dbReference type="EMBL" id="HIT50112.1"/>
    </source>
</evidence>
<reference evidence="4" key="1">
    <citation type="submission" date="2020-10" db="EMBL/GenBank/DDBJ databases">
        <authorList>
            <person name="Gilroy R."/>
        </authorList>
    </citation>
    <scope>NUCLEOTIDE SEQUENCE</scope>
    <source>
        <strain evidence="4">ChiW17-6978</strain>
    </source>
</reference>
<dbReference type="SUPFAM" id="SSF82607">
    <property type="entry name" value="YbaB-like"/>
    <property type="match status" value="1"/>
</dbReference>